<dbReference type="Gene3D" id="1.20.1270.50">
    <property type="entry name" value="Glycoside hydrolase family 38, central domain"/>
    <property type="match status" value="1"/>
</dbReference>
<dbReference type="InterPro" id="IPR028995">
    <property type="entry name" value="Glyco_hydro_57/38_cen_sf"/>
</dbReference>
<proteinExistence type="inferred from homology"/>
<protein>
    <recommendedName>
        <fullName evidence="8">Alpha-mannosidase</fullName>
        <ecNumber evidence="3">3.2.1.24</ecNumber>
    </recommendedName>
</protein>
<dbReference type="SUPFAM" id="SSF74650">
    <property type="entry name" value="Galactose mutarotase-like"/>
    <property type="match status" value="1"/>
</dbReference>
<evidence type="ECO:0000256" key="7">
    <source>
        <dbReference type="ARBA" id="ARBA00054985"/>
    </source>
</evidence>
<comment type="function">
    <text evidence="7">Degrades free oligosaccharides in the vacuole.</text>
</comment>
<dbReference type="InterPro" id="IPR015341">
    <property type="entry name" value="Glyco_hydro_38_cen"/>
</dbReference>
<comment type="similarity">
    <text evidence="2">Belongs to the glycosyl hydrolase 38 family.</text>
</comment>
<reference evidence="10 11" key="1">
    <citation type="submission" date="2018-06" db="EMBL/GenBank/DDBJ databases">
        <title>Genome analysis of cellulolytic fungus Trichoderma lentiforme CFAM-422.</title>
        <authorList>
            <person name="Steindorff A.S."/>
            <person name="Formighieri E.F."/>
            <person name="Midorikawa G.E.O."/>
            <person name="Tamietti M.S."/>
            <person name="Ramos E.Z."/>
            <person name="Silva A.S."/>
            <person name="Bon E.P.S."/>
            <person name="Mendes T.D."/>
            <person name="Damaso M.C.T."/>
            <person name="Favaro L.C.L."/>
        </authorList>
    </citation>
    <scope>NUCLEOTIDE SEQUENCE [LARGE SCALE GENOMIC DNA]</scope>
    <source>
        <strain evidence="10 11">CFAM-422</strain>
    </source>
</reference>
<dbReference type="Pfam" id="PF01074">
    <property type="entry name" value="Glyco_hydro_38N"/>
    <property type="match status" value="1"/>
</dbReference>
<dbReference type="Pfam" id="PF07748">
    <property type="entry name" value="Glyco_hydro_38C"/>
    <property type="match status" value="1"/>
</dbReference>
<dbReference type="SMART" id="SM00872">
    <property type="entry name" value="Alpha-mann_mid"/>
    <property type="match status" value="1"/>
</dbReference>
<evidence type="ECO:0000256" key="4">
    <source>
        <dbReference type="ARBA" id="ARBA00022723"/>
    </source>
</evidence>
<dbReference type="InterPro" id="IPR011330">
    <property type="entry name" value="Glyco_hydro/deAcase_b/a-brl"/>
</dbReference>
<dbReference type="InterPro" id="IPR041147">
    <property type="entry name" value="GH38_C"/>
</dbReference>
<dbReference type="InterPro" id="IPR027291">
    <property type="entry name" value="Glyco_hydro_38_N_sf"/>
</dbReference>
<dbReference type="GO" id="GO:0046872">
    <property type="term" value="F:metal ion binding"/>
    <property type="evidence" value="ECO:0007669"/>
    <property type="project" value="UniProtKB-KW"/>
</dbReference>
<dbReference type="PANTHER" id="PTHR46017:SF1">
    <property type="entry name" value="ALPHA-MANNOSIDASE 2C1"/>
    <property type="match status" value="1"/>
</dbReference>
<dbReference type="FunFam" id="1.20.1270.50:FF:000004">
    <property type="entry name" value="alpha-mannosidase 2C1 isoform X1"/>
    <property type="match status" value="1"/>
</dbReference>
<dbReference type="GO" id="GO:0006013">
    <property type="term" value="P:mannose metabolic process"/>
    <property type="evidence" value="ECO:0007669"/>
    <property type="project" value="InterPro"/>
</dbReference>
<dbReference type="InterPro" id="IPR011013">
    <property type="entry name" value="Gal_mutarotase_sf_dom"/>
</dbReference>
<dbReference type="FunFam" id="2.70.98.30:FF:000001">
    <property type="entry name" value="alpha-mannosidase 2C1 isoform X2"/>
    <property type="match status" value="1"/>
</dbReference>
<keyword evidence="6" id="KW-0326">Glycosidase</keyword>
<dbReference type="AlphaFoldDB" id="A0A9P4X6V5"/>
<dbReference type="Gene3D" id="3.20.110.10">
    <property type="entry name" value="Glycoside hydrolase 38, N terminal domain"/>
    <property type="match status" value="1"/>
</dbReference>
<dbReference type="InterPro" id="IPR000602">
    <property type="entry name" value="Glyco_hydro_38_N"/>
</dbReference>
<evidence type="ECO:0000256" key="2">
    <source>
        <dbReference type="ARBA" id="ARBA00009792"/>
    </source>
</evidence>
<evidence type="ECO:0000256" key="3">
    <source>
        <dbReference type="ARBA" id="ARBA00012752"/>
    </source>
</evidence>
<organism evidence="10 11">
    <name type="scientific">Trichoderma lentiforme</name>
    <dbReference type="NCBI Taxonomy" id="1567552"/>
    <lineage>
        <taxon>Eukaryota</taxon>
        <taxon>Fungi</taxon>
        <taxon>Dikarya</taxon>
        <taxon>Ascomycota</taxon>
        <taxon>Pezizomycotina</taxon>
        <taxon>Sordariomycetes</taxon>
        <taxon>Hypocreomycetidae</taxon>
        <taxon>Hypocreales</taxon>
        <taxon>Hypocreaceae</taxon>
        <taxon>Trichoderma</taxon>
    </lineage>
</organism>
<evidence type="ECO:0000256" key="8">
    <source>
        <dbReference type="ARBA" id="ARBA00071615"/>
    </source>
</evidence>
<comment type="caution">
    <text evidence="10">The sequence shown here is derived from an EMBL/GenBank/DDBJ whole genome shotgun (WGS) entry which is preliminary data.</text>
</comment>
<keyword evidence="4" id="KW-0479">Metal-binding</keyword>
<dbReference type="InterPro" id="IPR011682">
    <property type="entry name" value="Glyco_hydro_38_C"/>
</dbReference>
<sequence>MDSRMHSRQGCCSQPAVKPVGKKIRSIHQKRLAHFTDTKQYKEQSIFPKLAHATASGGDNVRLWVYSPTAPSRPTFAEVKSQEFKPTEVGASFGPSWSTHWFRVEIVVPRCMTNYSHLEFHWNSNSEAMVWTEDGEPVQGLTGGSERGGERQEWIFPQQWKDGKKHTFFIEMACNTMFGNAEMHDIIQPPPTDKYFKLEKADIVAVNLDARQLLFDFYVIRDAALYLPQDSWQSHRAQQTCDEILDTFSAGDGSSGAISECREIARRYLGDRIDTEEVFETDQMTIVSAIGHCHIDTCWLWPWDETKRKVARSWISQCNLMDLYPEYRFCCSQAQQYKWLETLYPTIFERVKEKVAKGTFQPIGGSWVEHDTNLPSGESLVRQFLYGQGYFQSRFGRRHTTFWLPDTFGYSGQLPQICRLAGMTRFFTQKLSWNNINNFPHTTFNWVALDGRSKVLCHMTPAEKYNADATLQDLVRCETRHKSLDQDNTSLLVYGKGDGGGGPTIAHLESLRRCRGMSDQVGRLPRVQQGNSVDDFFSQLEHTEKDTNDPFVTWFGELYFEYHRGTYTTQAKTKLNNRRAEIFLHDLEYLATLASIQKDSTYRYPKKDIDEMWEKVLLCQFHDCLPGSSIEMCYDDTDKLYDEVFSVGNTALTNVATALQLNLQPTDSANLVGVNTLDWDRVGLVSLPAAVHSEGNQKYGFYRCGPGVSPLQALSGVSFEAATISETRKGVWILSNSQYRVTVTQGTIISLYDLRRDREIIPDGARANQLVVFGDMPLYHQAWDVETYHLSQGRELEGGVSYLAESGPERVSVTTITKISGSSSIKTTISLNTVIDTQEESHIECSADVDWHENMKFLKVQFPVDIYNTRASYETQFGIVERPTHYNTSWDMAKFEVCCHKWADLSEAGYGVSILNDSKYGFATSGNMMRLSLLRSPKAPDANADMGRHHIKWGIFPHEGPVGWQTVKKGFEFNIPIRIASCPNGMRSPELSASPVKLRDGLGLVLDTIKRAEDDTDVSCGNLPTRDSKSIVCRVYDAIGGKNRAFLETGHAKIQKAWKCNLLEDDLEELPIVNSGVEIEVQRFELATYRLLLD</sequence>
<dbReference type="Gene3D" id="2.70.98.30">
    <property type="entry name" value="Golgi alpha-mannosidase II, domain 4"/>
    <property type="match status" value="1"/>
</dbReference>
<dbReference type="GO" id="GO:0000329">
    <property type="term" value="C:fungal-type vacuole membrane"/>
    <property type="evidence" value="ECO:0007669"/>
    <property type="project" value="TreeGrafter"/>
</dbReference>
<dbReference type="Pfam" id="PF09261">
    <property type="entry name" value="Alpha-mann_mid"/>
    <property type="match status" value="1"/>
</dbReference>
<evidence type="ECO:0000256" key="6">
    <source>
        <dbReference type="ARBA" id="ARBA00023295"/>
    </source>
</evidence>
<dbReference type="FunFam" id="3.20.110.10:FF:000002">
    <property type="entry name" value="alpha-mannosidase 2C1 isoform X1"/>
    <property type="match status" value="1"/>
</dbReference>
<comment type="catalytic activity">
    <reaction evidence="1">
        <text>Hydrolysis of terminal, non-reducing alpha-D-mannose residues in alpha-D-mannosides.</text>
        <dbReference type="EC" id="3.2.1.24"/>
    </reaction>
</comment>
<accession>A0A9P4X6V5</accession>
<dbReference type="SUPFAM" id="SSF88688">
    <property type="entry name" value="Families 57/38 glycoside transferase middle domain"/>
    <property type="match status" value="1"/>
</dbReference>
<evidence type="ECO:0000313" key="11">
    <source>
        <dbReference type="Proteomes" id="UP000801864"/>
    </source>
</evidence>
<evidence type="ECO:0000256" key="1">
    <source>
        <dbReference type="ARBA" id="ARBA00000365"/>
    </source>
</evidence>
<dbReference type="Pfam" id="PF22907">
    <property type="entry name" value="Ams1-like_1st"/>
    <property type="match status" value="1"/>
</dbReference>
<dbReference type="Proteomes" id="UP000801864">
    <property type="component" value="Unassembled WGS sequence"/>
</dbReference>
<dbReference type="GO" id="GO:0004559">
    <property type="term" value="F:alpha-mannosidase activity"/>
    <property type="evidence" value="ECO:0007669"/>
    <property type="project" value="UniProtKB-EC"/>
</dbReference>
<feature type="domain" description="Glycoside hydrolase family 38 central" evidence="9">
    <location>
        <begin position="561"/>
        <end position="641"/>
    </location>
</feature>
<evidence type="ECO:0000259" key="9">
    <source>
        <dbReference type="SMART" id="SM00872"/>
    </source>
</evidence>
<dbReference type="GO" id="GO:0030246">
    <property type="term" value="F:carbohydrate binding"/>
    <property type="evidence" value="ECO:0007669"/>
    <property type="project" value="InterPro"/>
</dbReference>
<dbReference type="EC" id="3.2.1.24" evidence="3"/>
<gene>
    <name evidence="10" type="ORF">CFAM422_010088</name>
</gene>
<dbReference type="InterPro" id="IPR054723">
    <property type="entry name" value="Ams1-like_N"/>
</dbReference>
<name>A0A9P4X6V5_9HYPO</name>
<keyword evidence="11" id="KW-1185">Reference proteome</keyword>
<dbReference type="GO" id="GO:0009313">
    <property type="term" value="P:oligosaccharide catabolic process"/>
    <property type="evidence" value="ECO:0007669"/>
    <property type="project" value="TreeGrafter"/>
</dbReference>
<dbReference type="PANTHER" id="PTHR46017">
    <property type="entry name" value="ALPHA-MANNOSIDASE 2C1"/>
    <property type="match status" value="1"/>
</dbReference>
<dbReference type="SUPFAM" id="SSF88713">
    <property type="entry name" value="Glycoside hydrolase/deacetylase"/>
    <property type="match status" value="1"/>
</dbReference>
<dbReference type="EMBL" id="QLNT01000019">
    <property type="protein sequence ID" value="KAF3063404.1"/>
    <property type="molecule type" value="Genomic_DNA"/>
</dbReference>
<keyword evidence="5" id="KW-0378">Hydrolase</keyword>
<dbReference type="Pfam" id="PF17677">
    <property type="entry name" value="Glyco_hydro38C2"/>
    <property type="match status" value="1"/>
</dbReference>
<evidence type="ECO:0000313" key="10">
    <source>
        <dbReference type="EMBL" id="KAF3063404.1"/>
    </source>
</evidence>
<dbReference type="InterPro" id="IPR037094">
    <property type="entry name" value="Glyco_hydro_38_cen_sf"/>
</dbReference>
<evidence type="ECO:0000256" key="5">
    <source>
        <dbReference type="ARBA" id="ARBA00022801"/>
    </source>
</evidence>